<name>A0A1F7RP96_9BACT</name>
<proteinExistence type="predicted"/>
<dbReference type="EMBL" id="MGDD01000277">
    <property type="protein sequence ID" value="OGL43372.1"/>
    <property type="molecule type" value="Genomic_DNA"/>
</dbReference>
<dbReference type="AlphaFoldDB" id="A0A1F7RP96"/>
<dbReference type="Proteomes" id="UP000179266">
    <property type="component" value="Unassembled WGS sequence"/>
</dbReference>
<gene>
    <name evidence="1" type="ORF">A2161_07985</name>
</gene>
<organism evidence="1 2">
    <name type="scientific">Candidatus Schekmanbacteria bacterium RBG_13_48_7</name>
    <dbReference type="NCBI Taxonomy" id="1817878"/>
    <lineage>
        <taxon>Bacteria</taxon>
        <taxon>Candidatus Schekmaniibacteriota</taxon>
    </lineage>
</organism>
<reference evidence="1 2" key="1">
    <citation type="journal article" date="2016" name="Nat. Commun.">
        <title>Thousands of microbial genomes shed light on interconnected biogeochemical processes in an aquifer system.</title>
        <authorList>
            <person name="Anantharaman K."/>
            <person name="Brown C.T."/>
            <person name="Hug L.A."/>
            <person name="Sharon I."/>
            <person name="Castelle C.J."/>
            <person name="Probst A.J."/>
            <person name="Thomas B.C."/>
            <person name="Singh A."/>
            <person name="Wilkins M.J."/>
            <person name="Karaoz U."/>
            <person name="Brodie E.L."/>
            <person name="Williams K.H."/>
            <person name="Hubbard S.S."/>
            <person name="Banfield J.F."/>
        </authorList>
    </citation>
    <scope>NUCLEOTIDE SEQUENCE [LARGE SCALE GENOMIC DNA]</scope>
</reference>
<accession>A0A1F7RP96</accession>
<comment type="caution">
    <text evidence="1">The sequence shown here is derived from an EMBL/GenBank/DDBJ whole genome shotgun (WGS) entry which is preliminary data.</text>
</comment>
<evidence type="ECO:0000313" key="2">
    <source>
        <dbReference type="Proteomes" id="UP000179266"/>
    </source>
</evidence>
<sequence length="131" mass="14284">MLKSIVFPEVFFHVPRMCIAPPGVVFPFVTKTRLRPARGRTIFLSGFILAGNESVPTFQTFHYHITPLGPGRDDVIAVLVSAGKIGTLLGQTYLPGLRLCAPGPHVYSFSDICMSGNEFVLNTGLHLSLLN</sequence>
<protein>
    <submittedName>
        <fullName evidence="1">Uncharacterized protein</fullName>
    </submittedName>
</protein>
<evidence type="ECO:0000313" key="1">
    <source>
        <dbReference type="EMBL" id="OGL43372.1"/>
    </source>
</evidence>